<dbReference type="InterPro" id="IPR023214">
    <property type="entry name" value="HAD_sf"/>
</dbReference>
<dbReference type="InterPro" id="IPR036412">
    <property type="entry name" value="HAD-like_sf"/>
</dbReference>
<dbReference type="SUPFAM" id="SSF56784">
    <property type="entry name" value="HAD-like"/>
    <property type="match status" value="1"/>
</dbReference>
<evidence type="ECO:0008006" key="2">
    <source>
        <dbReference type="Google" id="ProtNLM"/>
    </source>
</evidence>
<sequence>MPPLRCLYTDLDGTLLGRGASLLHDGEGVFTMLGARALEACARAGVEVVIFSGRRRAQVAEDARLLGQTAFIYEVGCGLSIDGEDEYLTGRRQPRPDATVHDQVAASGAPDVLLEAFPGRLEPHDPWHRDRHFSHLFRGALDPGEADAVLAAHGHDDLRLVDNGAIHRISPTLRIDGPAHAFHLIPRSASKADAVRRHMQIRGYAPPECIAAGDSREDLGAAEAVGTFWLVANALRRDPSLAEVAAAAGNVRVAEESNGAGVYEAVITTLAEAG</sequence>
<organism evidence="1">
    <name type="scientific">uncultured Solirubrobacteraceae bacterium</name>
    <dbReference type="NCBI Taxonomy" id="1162706"/>
    <lineage>
        <taxon>Bacteria</taxon>
        <taxon>Bacillati</taxon>
        <taxon>Actinomycetota</taxon>
        <taxon>Thermoleophilia</taxon>
        <taxon>Solirubrobacterales</taxon>
        <taxon>Solirubrobacteraceae</taxon>
        <taxon>environmental samples</taxon>
    </lineage>
</organism>
<dbReference type="EMBL" id="CADCVJ010000172">
    <property type="protein sequence ID" value="CAA9481066.1"/>
    <property type="molecule type" value="Genomic_DNA"/>
</dbReference>
<dbReference type="Gene3D" id="3.40.50.1000">
    <property type="entry name" value="HAD superfamily/HAD-like"/>
    <property type="match status" value="2"/>
</dbReference>
<reference evidence="1" key="1">
    <citation type="submission" date="2020-02" db="EMBL/GenBank/DDBJ databases">
        <authorList>
            <person name="Meier V. D."/>
        </authorList>
    </citation>
    <scope>NUCLEOTIDE SEQUENCE</scope>
    <source>
        <strain evidence="1">AVDCRST_MAG38</strain>
    </source>
</reference>
<gene>
    <name evidence="1" type="ORF">AVDCRST_MAG38-2025</name>
</gene>
<protein>
    <recommendedName>
        <fullName evidence="2">HAD family phosphatase</fullName>
    </recommendedName>
</protein>
<evidence type="ECO:0000313" key="1">
    <source>
        <dbReference type="EMBL" id="CAA9481066.1"/>
    </source>
</evidence>
<proteinExistence type="predicted"/>
<name>A0A6J4RU50_9ACTN</name>
<accession>A0A6J4RU50</accession>
<dbReference type="AlphaFoldDB" id="A0A6J4RU50"/>